<name>A0A1D8D9N8_CHLLM</name>
<dbReference type="Proteomes" id="UP000095185">
    <property type="component" value="Chromosome"/>
</dbReference>
<gene>
    <name evidence="1" type="ORF">BIU88_11265</name>
</gene>
<dbReference type="KEGG" id="clz:BIU88_11265"/>
<sequence>MTRAWEQIVKENRKTLLDRWSSSVVAMLPGGASHGSLVAAAIAEELGALLDAVTDRTVQAAEPIMRITRILAVQDIPPSRSLSILFMLRGLIEELPAGCDHPCRDRLEELTLQAFDSYMKHRETICQIKFDEGRRKMHMALRRAEA</sequence>
<evidence type="ECO:0000313" key="1">
    <source>
        <dbReference type="EMBL" id="AOS84659.1"/>
    </source>
</evidence>
<dbReference type="RefSeq" id="WP_069810850.1">
    <property type="nucleotide sequence ID" value="NZ_CP017305.1"/>
</dbReference>
<dbReference type="STRING" id="274537.BIU88_11265"/>
<accession>A0A1D8D9N8</accession>
<organism evidence="1 2">
    <name type="scientific">Chlorobaculum limnaeum</name>
    <dbReference type="NCBI Taxonomy" id="274537"/>
    <lineage>
        <taxon>Bacteria</taxon>
        <taxon>Pseudomonadati</taxon>
        <taxon>Chlorobiota</taxon>
        <taxon>Chlorobiia</taxon>
        <taxon>Chlorobiales</taxon>
        <taxon>Chlorobiaceae</taxon>
        <taxon>Chlorobaculum</taxon>
    </lineage>
</organism>
<evidence type="ECO:0000313" key="2">
    <source>
        <dbReference type="Proteomes" id="UP000095185"/>
    </source>
</evidence>
<keyword evidence="2" id="KW-1185">Reference proteome</keyword>
<dbReference type="AlphaFoldDB" id="A0A1D8D9N8"/>
<proteinExistence type="predicted"/>
<dbReference type="EMBL" id="CP017305">
    <property type="protein sequence ID" value="AOS84659.1"/>
    <property type="molecule type" value="Genomic_DNA"/>
</dbReference>
<reference evidence="1" key="1">
    <citation type="submission" date="2016-09" db="EMBL/GenBank/DDBJ databases">
        <title>Genome sequence of Chlorobaculum limnaeum.</title>
        <authorList>
            <person name="Liu Z."/>
            <person name="Tank M."/>
            <person name="Bryant D.A."/>
        </authorList>
    </citation>
    <scope>NUCLEOTIDE SEQUENCE [LARGE SCALE GENOMIC DNA]</scope>
    <source>
        <strain evidence="1">DSM 1677</strain>
    </source>
</reference>
<protein>
    <submittedName>
        <fullName evidence="1">Uncharacterized protein</fullName>
    </submittedName>
</protein>
<dbReference type="OrthoDB" id="595298at2"/>